<dbReference type="GO" id="GO:0003677">
    <property type="term" value="F:DNA binding"/>
    <property type="evidence" value="ECO:0007669"/>
    <property type="project" value="InterPro"/>
</dbReference>
<dbReference type="SUPFAM" id="SSF143422">
    <property type="entry name" value="Transposase IS200-like"/>
    <property type="match status" value="1"/>
</dbReference>
<evidence type="ECO:0008006" key="2">
    <source>
        <dbReference type="Google" id="ProtNLM"/>
    </source>
</evidence>
<organism evidence="1">
    <name type="scientific">marine sediment metagenome</name>
    <dbReference type="NCBI Taxonomy" id="412755"/>
    <lineage>
        <taxon>unclassified sequences</taxon>
        <taxon>metagenomes</taxon>
        <taxon>ecological metagenomes</taxon>
    </lineage>
</organism>
<evidence type="ECO:0000313" key="1">
    <source>
        <dbReference type="EMBL" id="KKK78545.1"/>
    </source>
</evidence>
<comment type="caution">
    <text evidence="1">The sequence shown here is derived from an EMBL/GenBank/DDBJ whole genome shotgun (WGS) entry which is preliminary data.</text>
</comment>
<accession>A0A0F8YXI6</accession>
<gene>
    <name evidence="1" type="ORF">LCGC14_2842510</name>
</gene>
<dbReference type="EMBL" id="LAZR01054446">
    <property type="protein sequence ID" value="KKK78545.1"/>
    <property type="molecule type" value="Genomic_DNA"/>
</dbReference>
<dbReference type="AlphaFoldDB" id="A0A0F8YXI6"/>
<reference evidence="1" key="1">
    <citation type="journal article" date="2015" name="Nature">
        <title>Complex archaea that bridge the gap between prokaryotes and eukaryotes.</title>
        <authorList>
            <person name="Spang A."/>
            <person name="Saw J.H."/>
            <person name="Jorgensen S.L."/>
            <person name="Zaremba-Niedzwiedzka K."/>
            <person name="Martijn J."/>
            <person name="Lind A.E."/>
            <person name="van Eijk R."/>
            <person name="Schleper C."/>
            <person name="Guy L."/>
            <person name="Ettema T.J."/>
        </authorList>
    </citation>
    <scope>NUCLEOTIDE SEQUENCE</scope>
</reference>
<name>A0A0F8YXI6_9ZZZZ</name>
<proteinExistence type="predicted"/>
<sequence length="117" mass="13785">MGKRTVKSSASGNVQHKGRHRFEHWYTDNQVYFITARCRDRFAAFASEQTKDIFWDRFAHYAPKCEFTPWVTSLMDNHYHILGYCRAGRMLGEMMRQLHGSVAKLVNDILGQRRVPF</sequence>
<dbReference type="Gene3D" id="3.30.70.1290">
    <property type="entry name" value="Transposase IS200-like"/>
    <property type="match status" value="1"/>
</dbReference>
<dbReference type="InterPro" id="IPR036515">
    <property type="entry name" value="Transposase_17_sf"/>
</dbReference>
<protein>
    <recommendedName>
        <fullName evidence="2">Transposase IS200-like domain-containing protein</fullName>
    </recommendedName>
</protein>
<dbReference type="GO" id="GO:0004803">
    <property type="term" value="F:transposase activity"/>
    <property type="evidence" value="ECO:0007669"/>
    <property type="project" value="InterPro"/>
</dbReference>
<dbReference type="GO" id="GO:0006313">
    <property type="term" value="P:DNA transposition"/>
    <property type="evidence" value="ECO:0007669"/>
    <property type="project" value="InterPro"/>
</dbReference>